<feature type="compositionally biased region" description="Basic and acidic residues" evidence="1">
    <location>
        <begin position="149"/>
        <end position="159"/>
    </location>
</feature>
<organism evidence="2 3">
    <name type="scientific">Punica granatum</name>
    <name type="common">Pomegranate</name>
    <dbReference type="NCBI Taxonomy" id="22663"/>
    <lineage>
        <taxon>Eukaryota</taxon>
        <taxon>Viridiplantae</taxon>
        <taxon>Streptophyta</taxon>
        <taxon>Embryophyta</taxon>
        <taxon>Tracheophyta</taxon>
        <taxon>Spermatophyta</taxon>
        <taxon>Magnoliopsida</taxon>
        <taxon>eudicotyledons</taxon>
        <taxon>Gunneridae</taxon>
        <taxon>Pentapetalae</taxon>
        <taxon>rosids</taxon>
        <taxon>malvids</taxon>
        <taxon>Myrtales</taxon>
        <taxon>Lythraceae</taxon>
        <taxon>Punica</taxon>
    </lineage>
</organism>
<feature type="region of interest" description="Disordered" evidence="1">
    <location>
        <begin position="1"/>
        <end position="66"/>
    </location>
</feature>
<feature type="compositionally biased region" description="Basic and acidic residues" evidence="1">
    <location>
        <begin position="7"/>
        <end position="29"/>
    </location>
</feature>
<protein>
    <submittedName>
        <fullName evidence="2">Uncharacterized protein</fullName>
    </submittedName>
</protein>
<proteinExistence type="predicted"/>
<dbReference type="Proteomes" id="UP000233551">
    <property type="component" value="Unassembled WGS sequence"/>
</dbReference>
<feature type="region of interest" description="Disordered" evidence="1">
    <location>
        <begin position="83"/>
        <end position="104"/>
    </location>
</feature>
<gene>
    <name evidence="2" type="ORF">CRG98_033675</name>
</gene>
<dbReference type="AlphaFoldDB" id="A0A2I0IR08"/>
<comment type="caution">
    <text evidence="2">The sequence shown here is derived from an EMBL/GenBank/DDBJ whole genome shotgun (WGS) entry which is preliminary data.</text>
</comment>
<evidence type="ECO:0000313" key="3">
    <source>
        <dbReference type="Proteomes" id="UP000233551"/>
    </source>
</evidence>
<sequence length="159" mass="18614">MPPRRRDRVDDVLERDNLRHLEQRMEQINRENPNPNPNSNPNPNPNPEQEESGEESEGENYSVEYDSYSEEDVNIFIEEGPSDDAFFLAGGDGEPEVDEDVEGYDKGYDENWNSMNLREMMWVSLLLRSMMRMTRRLMRSGRPSTRGWTRKENIGGRRG</sequence>
<accession>A0A2I0IR08</accession>
<feature type="compositionally biased region" description="Acidic residues" evidence="1">
    <location>
        <begin position="48"/>
        <end position="58"/>
    </location>
</feature>
<feature type="compositionally biased region" description="Pro residues" evidence="1">
    <location>
        <begin position="34"/>
        <end position="46"/>
    </location>
</feature>
<name>A0A2I0IR08_PUNGR</name>
<feature type="compositionally biased region" description="Acidic residues" evidence="1">
    <location>
        <begin position="93"/>
        <end position="102"/>
    </location>
</feature>
<evidence type="ECO:0000313" key="2">
    <source>
        <dbReference type="EMBL" id="PKI45876.1"/>
    </source>
</evidence>
<keyword evidence="3" id="KW-1185">Reference proteome</keyword>
<reference evidence="2 3" key="1">
    <citation type="submission" date="2017-11" db="EMBL/GenBank/DDBJ databases">
        <title>De-novo sequencing of pomegranate (Punica granatum L.) genome.</title>
        <authorList>
            <person name="Akparov Z."/>
            <person name="Amiraslanov A."/>
            <person name="Hajiyeva S."/>
            <person name="Abbasov M."/>
            <person name="Kaur K."/>
            <person name="Hamwieh A."/>
            <person name="Solovyev V."/>
            <person name="Salamov A."/>
            <person name="Braich B."/>
            <person name="Kosarev P."/>
            <person name="Mahmoud A."/>
            <person name="Hajiyev E."/>
            <person name="Babayeva S."/>
            <person name="Izzatullayeva V."/>
            <person name="Mammadov A."/>
            <person name="Mammadov A."/>
            <person name="Sharifova S."/>
            <person name="Ojaghi J."/>
            <person name="Eynullazada K."/>
            <person name="Bayramov B."/>
            <person name="Abdulazimova A."/>
            <person name="Shahmuradov I."/>
        </authorList>
    </citation>
    <scope>NUCLEOTIDE SEQUENCE [LARGE SCALE GENOMIC DNA]</scope>
    <source>
        <strain evidence="3">cv. AG2017</strain>
        <tissue evidence="2">Leaf</tissue>
    </source>
</reference>
<feature type="region of interest" description="Disordered" evidence="1">
    <location>
        <begin position="138"/>
        <end position="159"/>
    </location>
</feature>
<dbReference type="EMBL" id="PGOL01002685">
    <property type="protein sequence ID" value="PKI45876.1"/>
    <property type="molecule type" value="Genomic_DNA"/>
</dbReference>
<evidence type="ECO:0000256" key="1">
    <source>
        <dbReference type="SAM" id="MobiDB-lite"/>
    </source>
</evidence>